<feature type="compositionally biased region" description="Low complexity" evidence="2">
    <location>
        <begin position="354"/>
        <end position="372"/>
    </location>
</feature>
<name>A0A6G1G581_9PEZI</name>
<dbReference type="EMBL" id="ML975155">
    <property type="protein sequence ID" value="KAF1813162.1"/>
    <property type="molecule type" value="Genomic_DNA"/>
</dbReference>
<feature type="compositionally biased region" description="Polar residues" evidence="2">
    <location>
        <begin position="1"/>
        <end position="11"/>
    </location>
</feature>
<feature type="coiled-coil region" evidence="1">
    <location>
        <begin position="249"/>
        <end position="304"/>
    </location>
</feature>
<dbReference type="GeneID" id="54419815"/>
<reference evidence="5" key="3">
    <citation type="submission" date="2025-04" db="UniProtKB">
        <authorList>
            <consortium name="RefSeq"/>
        </authorList>
    </citation>
    <scope>IDENTIFICATION</scope>
    <source>
        <strain evidence="5">CBS 781.70</strain>
    </source>
</reference>
<protein>
    <submittedName>
        <fullName evidence="3 5">Uncharacterized protein</fullName>
    </submittedName>
</protein>
<feature type="compositionally biased region" description="Acidic residues" evidence="2">
    <location>
        <begin position="120"/>
        <end position="131"/>
    </location>
</feature>
<organism evidence="3">
    <name type="scientific">Eremomyces bilateralis CBS 781.70</name>
    <dbReference type="NCBI Taxonomy" id="1392243"/>
    <lineage>
        <taxon>Eukaryota</taxon>
        <taxon>Fungi</taxon>
        <taxon>Dikarya</taxon>
        <taxon>Ascomycota</taxon>
        <taxon>Pezizomycotina</taxon>
        <taxon>Dothideomycetes</taxon>
        <taxon>Dothideomycetes incertae sedis</taxon>
        <taxon>Eremomycetales</taxon>
        <taxon>Eremomycetaceae</taxon>
        <taxon>Eremomyces</taxon>
    </lineage>
</organism>
<accession>A0A6G1G581</accession>
<keyword evidence="4" id="KW-1185">Reference proteome</keyword>
<feature type="region of interest" description="Disordered" evidence="2">
    <location>
        <begin position="120"/>
        <end position="167"/>
    </location>
</feature>
<dbReference type="RefSeq" id="XP_033534793.1">
    <property type="nucleotide sequence ID" value="XM_033679245.1"/>
</dbReference>
<reference evidence="5" key="2">
    <citation type="submission" date="2020-04" db="EMBL/GenBank/DDBJ databases">
        <authorList>
            <consortium name="NCBI Genome Project"/>
        </authorList>
    </citation>
    <scope>NUCLEOTIDE SEQUENCE</scope>
    <source>
        <strain evidence="5">CBS 781.70</strain>
    </source>
</reference>
<dbReference type="AlphaFoldDB" id="A0A6G1G581"/>
<reference evidence="3 5" key="1">
    <citation type="submission" date="2020-01" db="EMBL/GenBank/DDBJ databases">
        <authorList>
            <consortium name="DOE Joint Genome Institute"/>
            <person name="Haridas S."/>
            <person name="Albert R."/>
            <person name="Binder M."/>
            <person name="Bloem J."/>
            <person name="Labutti K."/>
            <person name="Salamov A."/>
            <person name="Andreopoulos B."/>
            <person name="Baker S.E."/>
            <person name="Barry K."/>
            <person name="Bills G."/>
            <person name="Bluhm B.H."/>
            <person name="Cannon C."/>
            <person name="Castanera R."/>
            <person name="Culley D.E."/>
            <person name="Daum C."/>
            <person name="Ezra D."/>
            <person name="Gonzalez J.B."/>
            <person name="Henrissat B."/>
            <person name="Kuo A."/>
            <person name="Liang C."/>
            <person name="Lipzen A."/>
            <person name="Lutzoni F."/>
            <person name="Magnuson J."/>
            <person name="Mondo S."/>
            <person name="Nolan M."/>
            <person name="Ohm R."/>
            <person name="Pangilinan J."/>
            <person name="Park H.-J."/>
            <person name="Ramirez L."/>
            <person name="Alfaro M."/>
            <person name="Sun H."/>
            <person name="Tritt A."/>
            <person name="Yoshinaga Y."/>
            <person name="Zwiers L.-H."/>
            <person name="Turgeon B.G."/>
            <person name="Goodwin S.B."/>
            <person name="Spatafora J.W."/>
            <person name="Crous P.W."/>
            <person name="Grigoriev I.V."/>
        </authorList>
    </citation>
    <scope>NUCLEOTIDE SEQUENCE</scope>
    <source>
        <strain evidence="3 5">CBS 781.70</strain>
    </source>
</reference>
<sequence length="468" mass="52129">MSQSTALPPTSQRDRRILPPSRVYSSTSYSPEPPSPLSDFTDDQTSFAGEFLNRCKVSAAKLQRSESPRRQLQRSLTSAFANSFISSSDQDPRRQSNLFFGDLFSGSSAPINIGFIQDDNSEEESEEETEMDGIYTRAPQRARRPIPVKGTHSVHNRSQGSLGRTSTISDRSSRFAWFTRSNGSQTPETIPASSVEDNDPLLTMSIANVLFPHGHPDPLAPHSFHDLVDSSTSLLATFQSAYRAQHAQMDSVRAEHSALLEEFAEMETRSKHLKLQLHDMASQVERSEAEKRELRDLLNQEQQETALRESARKRSLNLVASPFDRASDSPELPGTKHIRCYRGESGSTTPTTDSGFESEAESSSGSIFSKTSGVASIPSTDTTWDDHETPRDLPSTEYNRRSMFDDVLDVMRKKENPNHLYKREFRPAGSGGQHSSVGNGNLAERNAWLEQRVLELEHAVDSCLDLVC</sequence>
<evidence type="ECO:0000256" key="2">
    <source>
        <dbReference type="SAM" id="MobiDB-lite"/>
    </source>
</evidence>
<evidence type="ECO:0000313" key="3">
    <source>
        <dbReference type="EMBL" id="KAF1813162.1"/>
    </source>
</evidence>
<evidence type="ECO:0000256" key="1">
    <source>
        <dbReference type="SAM" id="Coils"/>
    </source>
</evidence>
<feature type="region of interest" description="Disordered" evidence="2">
    <location>
        <begin position="1"/>
        <end position="44"/>
    </location>
</feature>
<dbReference type="Proteomes" id="UP000504638">
    <property type="component" value="Unplaced"/>
</dbReference>
<gene>
    <name evidence="3 5" type="ORF">P152DRAFT_457521</name>
</gene>
<feature type="compositionally biased region" description="Polar residues" evidence="2">
    <location>
        <begin position="373"/>
        <end position="382"/>
    </location>
</feature>
<feature type="region of interest" description="Disordered" evidence="2">
    <location>
        <begin position="321"/>
        <end position="398"/>
    </location>
</feature>
<evidence type="ECO:0000313" key="4">
    <source>
        <dbReference type="Proteomes" id="UP000504638"/>
    </source>
</evidence>
<dbReference type="OrthoDB" id="5377009at2759"/>
<proteinExistence type="predicted"/>
<feature type="compositionally biased region" description="Polar residues" evidence="2">
    <location>
        <begin position="156"/>
        <end position="167"/>
    </location>
</feature>
<evidence type="ECO:0000313" key="5">
    <source>
        <dbReference type="RefSeq" id="XP_033534793.1"/>
    </source>
</evidence>
<keyword evidence="1" id="KW-0175">Coiled coil</keyword>